<dbReference type="RefSeq" id="WP_166745530.1">
    <property type="nucleotide sequence ID" value="NZ_BAAAEV010000001.1"/>
</dbReference>
<dbReference type="InterPro" id="IPR003594">
    <property type="entry name" value="HATPase_dom"/>
</dbReference>
<evidence type="ECO:0000256" key="6">
    <source>
        <dbReference type="ARBA" id="ARBA00022777"/>
    </source>
</evidence>
<comment type="catalytic activity">
    <reaction evidence="1">
        <text>ATP + protein L-histidine = ADP + protein N-phospho-L-histidine.</text>
        <dbReference type="EC" id="2.7.13.3"/>
    </reaction>
</comment>
<dbReference type="SUPFAM" id="SSF55874">
    <property type="entry name" value="ATPase domain of HSP90 chaperone/DNA topoisomerase II/histidine kinase"/>
    <property type="match status" value="1"/>
</dbReference>
<evidence type="ECO:0000259" key="9">
    <source>
        <dbReference type="SMART" id="SM00387"/>
    </source>
</evidence>
<protein>
    <recommendedName>
        <fullName evidence="2">histidine kinase</fullName>
        <ecNumber evidence="2">2.7.13.3</ecNumber>
    </recommendedName>
</protein>
<organism evidence="10 11">
    <name type="scientific">Sphingomonas japonica</name>
    <dbReference type="NCBI Taxonomy" id="511662"/>
    <lineage>
        <taxon>Bacteria</taxon>
        <taxon>Pseudomonadati</taxon>
        <taxon>Pseudomonadota</taxon>
        <taxon>Alphaproteobacteria</taxon>
        <taxon>Sphingomonadales</taxon>
        <taxon>Sphingomonadaceae</taxon>
        <taxon>Sphingomonas</taxon>
    </lineage>
</organism>
<evidence type="ECO:0000256" key="3">
    <source>
        <dbReference type="ARBA" id="ARBA00022553"/>
    </source>
</evidence>
<reference evidence="10 11" key="1">
    <citation type="submission" date="2020-03" db="EMBL/GenBank/DDBJ databases">
        <title>Genomic Encyclopedia of Type Strains, Phase IV (KMG-IV): sequencing the most valuable type-strain genomes for metagenomic binning, comparative biology and taxonomic classification.</title>
        <authorList>
            <person name="Goeker M."/>
        </authorList>
    </citation>
    <scope>NUCLEOTIDE SEQUENCE [LARGE SCALE GENOMIC DNA]</scope>
    <source>
        <strain evidence="10 11">DSM 22753</strain>
    </source>
</reference>
<evidence type="ECO:0000313" key="11">
    <source>
        <dbReference type="Proteomes" id="UP000788153"/>
    </source>
</evidence>
<sequence length="219" mass="23317">MVRDLFSRTQERADTSAHTARKSNPSLWAADAVHRANNLAQMSYSLASLDLGQAHGLVGDNPRAAARALARAYAELGAPDQPELPVPCAPMIDAIATRLVALFGSTRDIGLTLSLQDVQLLPEYRRVISLIGSELIINALKYAFPSGHAGNIWVTLERKADGIEFSVTDNGVGLALATLEGQGTSLIRRLCTIVGGDLQYRSAGSGLEATISIPVQKNV</sequence>
<dbReference type="PANTHER" id="PTHR41523:SF8">
    <property type="entry name" value="ETHYLENE RESPONSE SENSOR PROTEIN"/>
    <property type="match status" value="1"/>
</dbReference>
<dbReference type="Gene3D" id="3.30.565.10">
    <property type="entry name" value="Histidine kinase-like ATPase, C-terminal domain"/>
    <property type="match status" value="1"/>
</dbReference>
<gene>
    <name evidence="10" type="ORF">FHT01_002790</name>
</gene>
<comment type="caution">
    <text evidence="10">The sequence shown here is derived from an EMBL/GenBank/DDBJ whole genome shotgun (WGS) entry which is preliminary data.</text>
</comment>
<proteinExistence type="predicted"/>
<name>A0ABX0U906_9SPHN</name>
<dbReference type="EC" id="2.7.13.3" evidence="2"/>
<evidence type="ECO:0000256" key="1">
    <source>
        <dbReference type="ARBA" id="ARBA00000085"/>
    </source>
</evidence>
<evidence type="ECO:0000256" key="4">
    <source>
        <dbReference type="ARBA" id="ARBA00022679"/>
    </source>
</evidence>
<dbReference type="EMBL" id="JAASQP010000001">
    <property type="protein sequence ID" value="NIJ25248.1"/>
    <property type="molecule type" value="Genomic_DNA"/>
</dbReference>
<dbReference type="GO" id="GO:0016301">
    <property type="term" value="F:kinase activity"/>
    <property type="evidence" value="ECO:0007669"/>
    <property type="project" value="UniProtKB-KW"/>
</dbReference>
<evidence type="ECO:0000256" key="7">
    <source>
        <dbReference type="ARBA" id="ARBA00022840"/>
    </source>
</evidence>
<keyword evidence="5" id="KW-0547">Nucleotide-binding</keyword>
<evidence type="ECO:0000313" key="10">
    <source>
        <dbReference type="EMBL" id="NIJ25248.1"/>
    </source>
</evidence>
<feature type="compositionally biased region" description="Basic and acidic residues" evidence="8">
    <location>
        <begin position="1"/>
        <end position="15"/>
    </location>
</feature>
<evidence type="ECO:0000256" key="8">
    <source>
        <dbReference type="SAM" id="MobiDB-lite"/>
    </source>
</evidence>
<keyword evidence="6 10" id="KW-0418">Kinase</keyword>
<dbReference type="Proteomes" id="UP000788153">
    <property type="component" value="Unassembled WGS sequence"/>
</dbReference>
<evidence type="ECO:0000256" key="5">
    <source>
        <dbReference type="ARBA" id="ARBA00022741"/>
    </source>
</evidence>
<accession>A0ABX0U906</accession>
<dbReference type="PANTHER" id="PTHR41523">
    <property type="entry name" value="TWO-COMPONENT SYSTEM SENSOR PROTEIN"/>
    <property type="match status" value="1"/>
</dbReference>
<keyword evidence="7" id="KW-0067">ATP-binding</keyword>
<feature type="domain" description="Histidine kinase/HSP90-like ATPase" evidence="9">
    <location>
        <begin position="123"/>
        <end position="217"/>
    </location>
</feature>
<keyword evidence="3" id="KW-0597">Phosphoprotein</keyword>
<feature type="region of interest" description="Disordered" evidence="8">
    <location>
        <begin position="1"/>
        <end position="21"/>
    </location>
</feature>
<dbReference type="Pfam" id="PF02518">
    <property type="entry name" value="HATPase_c"/>
    <property type="match status" value="1"/>
</dbReference>
<evidence type="ECO:0000256" key="2">
    <source>
        <dbReference type="ARBA" id="ARBA00012438"/>
    </source>
</evidence>
<dbReference type="SMART" id="SM00387">
    <property type="entry name" value="HATPase_c"/>
    <property type="match status" value="1"/>
</dbReference>
<dbReference type="InterPro" id="IPR036890">
    <property type="entry name" value="HATPase_C_sf"/>
</dbReference>
<keyword evidence="11" id="KW-1185">Reference proteome</keyword>
<keyword evidence="4" id="KW-0808">Transferase</keyword>